<dbReference type="Proteomes" id="UP000037939">
    <property type="component" value="Unassembled WGS sequence"/>
</dbReference>
<dbReference type="RefSeq" id="WP_053938237.1">
    <property type="nucleotide sequence ID" value="NZ_LAQT01000009.1"/>
</dbReference>
<dbReference type="OrthoDB" id="8588312at2"/>
<dbReference type="EMBL" id="LAQT01000009">
    <property type="protein sequence ID" value="KPC52769.1"/>
    <property type="molecule type" value="Genomic_DNA"/>
</dbReference>
<comment type="caution">
    <text evidence="1">The sequence shown here is derived from an EMBL/GenBank/DDBJ whole genome shotgun (WGS) entry which is preliminary data.</text>
</comment>
<protein>
    <recommendedName>
        <fullName evidence="3">Lipocalin-like domain-containing protein</fullName>
    </recommendedName>
</protein>
<sequence length="121" mass="13730">MALQQASDLNGAWRLLSGEFVEENGLVTHYDEAGVSSIKLLIDGHFSFTSSSTGGFYGCATGRYEVRDGGEYIESPLLAYNPSMLERQFAFKARLDGDTWINERWENGLRVELETWQRIRE</sequence>
<accession>A0A0N0XKH1</accession>
<dbReference type="Gene3D" id="2.40.128.490">
    <property type="entry name" value="Uncharacterised protein PF14869, DUF4488"/>
    <property type="match status" value="1"/>
</dbReference>
<proteinExistence type="predicted"/>
<gene>
    <name evidence="1" type="ORF">WG78_13015</name>
</gene>
<reference evidence="1 2" key="1">
    <citation type="submission" date="2015-07" db="EMBL/GenBank/DDBJ databases">
        <title>Draft genome sequence of the Amantichitinum ursilacus IGB-41, a new chitin-degrading bacterium.</title>
        <authorList>
            <person name="Kirstahler P."/>
            <person name="Guenther M."/>
            <person name="Grumaz C."/>
            <person name="Rupp S."/>
            <person name="Zibek S."/>
            <person name="Sohn K."/>
        </authorList>
    </citation>
    <scope>NUCLEOTIDE SEQUENCE [LARGE SCALE GENOMIC DNA]</scope>
    <source>
        <strain evidence="1 2">IGB-41</strain>
    </source>
</reference>
<keyword evidence="2" id="KW-1185">Reference proteome</keyword>
<name>A0A0N0XKH1_9NEIS</name>
<evidence type="ECO:0000313" key="1">
    <source>
        <dbReference type="EMBL" id="KPC52769.1"/>
    </source>
</evidence>
<organism evidence="1 2">
    <name type="scientific">Amantichitinum ursilacus</name>
    <dbReference type="NCBI Taxonomy" id="857265"/>
    <lineage>
        <taxon>Bacteria</taxon>
        <taxon>Pseudomonadati</taxon>
        <taxon>Pseudomonadota</taxon>
        <taxon>Betaproteobacteria</taxon>
        <taxon>Neisseriales</taxon>
        <taxon>Chitinibacteraceae</taxon>
        <taxon>Amantichitinum</taxon>
    </lineage>
</organism>
<dbReference type="AlphaFoldDB" id="A0A0N0XKH1"/>
<evidence type="ECO:0000313" key="2">
    <source>
        <dbReference type="Proteomes" id="UP000037939"/>
    </source>
</evidence>
<evidence type="ECO:0008006" key="3">
    <source>
        <dbReference type="Google" id="ProtNLM"/>
    </source>
</evidence>